<dbReference type="GO" id="GO:0016740">
    <property type="term" value="F:transferase activity"/>
    <property type="evidence" value="ECO:0007669"/>
    <property type="project" value="UniProtKB-KW"/>
</dbReference>
<comment type="similarity">
    <text evidence="2">Belongs to the amidase family.</text>
</comment>
<dbReference type="STRING" id="35755.UL82_10070"/>
<dbReference type="InterPro" id="IPR000120">
    <property type="entry name" value="Amidase"/>
</dbReference>
<evidence type="ECO:0000259" key="4">
    <source>
        <dbReference type="Pfam" id="PF01425"/>
    </source>
</evidence>
<name>A0A0F6TEK8_9CORY</name>
<evidence type="ECO:0000313" key="7">
    <source>
        <dbReference type="Proteomes" id="UP000033457"/>
    </source>
</evidence>
<dbReference type="InterPro" id="IPR020556">
    <property type="entry name" value="Amidase_CS"/>
</dbReference>
<dbReference type="PANTHER" id="PTHR11895:SF7">
    <property type="entry name" value="GLUTAMYL-TRNA(GLN) AMIDOTRANSFERASE SUBUNIT A, MITOCHONDRIAL"/>
    <property type="match status" value="1"/>
</dbReference>
<dbReference type="RefSeq" id="WP_046440756.1">
    <property type="nucleotide sequence ID" value="NZ_CP011312.1"/>
</dbReference>
<organism evidence="5 7">
    <name type="scientific">Corynebacterium kutscheri</name>
    <dbReference type="NCBI Taxonomy" id="35755"/>
    <lineage>
        <taxon>Bacteria</taxon>
        <taxon>Bacillati</taxon>
        <taxon>Actinomycetota</taxon>
        <taxon>Actinomycetes</taxon>
        <taxon>Mycobacteriales</taxon>
        <taxon>Corynebacteriaceae</taxon>
        <taxon>Corynebacterium</taxon>
    </lineage>
</organism>
<dbReference type="InterPro" id="IPR023631">
    <property type="entry name" value="Amidase_dom"/>
</dbReference>
<dbReference type="EC" id="3.5.1.4" evidence="3"/>
<evidence type="ECO:0000313" key="8">
    <source>
        <dbReference type="Proteomes" id="UP000271380"/>
    </source>
</evidence>
<evidence type="ECO:0000256" key="2">
    <source>
        <dbReference type="ARBA" id="ARBA00009199"/>
    </source>
</evidence>
<dbReference type="PANTHER" id="PTHR11895">
    <property type="entry name" value="TRANSAMIDASE"/>
    <property type="match status" value="1"/>
</dbReference>
<dbReference type="SUPFAM" id="SSF75304">
    <property type="entry name" value="Amidase signature (AS) enzymes"/>
    <property type="match status" value="1"/>
</dbReference>
<dbReference type="EMBL" id="LR134377">
    <property type="protein sequence ID" value="VEH05876.1"/>
    <property type="molecule type" value="Genomic_DNA"/>
</dbReference>
<keyword evidence="7" id="KW-1185">Reference proteome</keyword>
<dbReference type="Pfam" id="PF01425">
    <property type="entry name" value="Amidase"/>
    <property type="match status" value="1"/>
</dbReference>
<feature type="domain" description="Amidase" evidence="4">
    <location>
        <begin position="21"/>
        <end position="202"/>
    </location>
</feature>
<evidence type="ECO:0000256" key="3">
    <source>
        <dbReference type="ARBA" id="ARBA00012922"/>
    </source>
</evidence>
<evidence type="ECO:0000313" key="5">
    <source>
        <dbReference type="EMBL" id="AKE42151.1"/>
    </source>
</evidence>
<accession>A0A0F6TEK8</accession>
<evidence type="ECO:0000313" key="6">
    <source>
        <dbReference type="EMBL" id="VEH05876.1"/>
    </source>
</evidence>
<dbReference type="EMBL" id="CP011312">
    <property type="protein sequence ID" value="AKE42151.1"/>
    <property type="molecule type" value="Genomic_DNA"/>
</dbReference>
<dbReference type="PROSITE" id="PS00571">
    <property type="entry name" value="AMIDASES"/>
    <property type="match status" value="1"/>
</dbReference>
<proteinExistence type="inferred from homology"/>
<dbReference type="GO" id="GO:0004040">
    <property type="term" value="F:amidase activity"/>
    <property type="evidence" value="ECO:0007669"/>
    <property type="project" value="UniProtKB-EC"/>
</dbReference>
<keyword evidence="6" id="KW-0378">Hydrolase</keyword>
<dbReference type="Proteomes" id="UP000271380">
    <property type="component" value="Chromosome"/>
</dbReference>
<dbReference type="Gene3D" id="3.90.1300.10">
    <property type="entry name" value="Amidase signature (AS) domain"/>
    <property type="match status" value="1"/>
</dbReference>
<evidence type="ECO:0000256" key="1">
    <source>
        <dbReference type="ARBA" id="ARBA00001311"/>
    </source>
</evidence>
<reference evidence="6 8" key="2">
    <citation type="submission" date="2018-12" db="EMBL/GenBank/DDBJ databases">
        <authorList>
            <consortium name="Pathogen Informatics"/>
        </authorList>
    </citation>
    <scope>NUCLEOTIDE SEQUENCE [LARGE SCALE GENOMIC DNA]</scope>
    <source>
        <strain evidence="6 8">NCTC949</strain>
    </source>
</reference>
<protein>
    <recommendedName>
        <fullName evidence="3">amidase</fullName>
        <ecNumber evidence="3">3.5.1.4</ecNumber>
    </recommendedName>
</protein>
<dbReference type="Proteomes" id="UP000033457">
    <property type="component" value="Chromosome"/>
</dbReference>
<sequence length="404" mass="43030">MSDALTMLHSRIDALADIVANNDASIHGFAYFDAAAAHEEADKAFAQSRPQQDLLGWIIPAKDLSDVAGYPTTLGNVQRTYQAIDTEKFIQNYIARGAIIGAKTLAPEFGLSAYTEPVGLAHPVNPLLPGCTPGGSSGGAAVAVARGFVRAAHGSDGGGSIRIPAACTGLIGFKPAHNTYQAVPVSQGFLTATLDDAAFLSRITPRKRTLKIGVLTQPVHAEVTVEESMLAAVDQAASKLSAYGHSVATLSRPYGNQPIEAFKDILCLRSTQITGEASPLVHWLRERGHSISESRRNEAITEFMSVKKQLLSAWECDVVLTPTLAFTPPPLGYFSQLAPEEDFYAQTQWTPWATMFNMSGGAALSLPLPTTNGYPISVHLGSLRVSGAELFGLAQQLLTPSRNT</sequence>
<dbReference type="InterPro" id="IPR036928">
    <property type="entry name" value="AS_sf"/>
</dbReference>
<gene>
    <name evidence="6" type="primary">amdA</name>
    <name evidence="6" type="ORF">NCTC949_00837</name>
    <name evidence="5" type="ORF">UL82_10070</name>
</gene>
<dbReference type="KEGG" id="cku:UL82_10070"/>
<comment type="catalytic activity">
    <reaction evidence="1">
        <text>a monocarboxylic acid amide + H2O = a monocarboxylate + NH4(+)</text>
        <dbReference type="Rhea" id="RHEA:12020"/>
        <dbReference type="ChEBI" id="CHEBI:15377"/>
        <dbReference type="ChEBI" id="CHEBI:28938"/>
        <dbReference type="ChEBI" id="CHEBI:35757"/>
        <dbReference type="ChEBI" id="CHEBI:83628"/>
        <dbReference type="EC" id="3.5.1.4"/>
    </reaction>
</comment>
<dbReference type="AlphaFoldDB" id="A0A0F6TEK8"/>
<keyword evidence="5" id="KW-0808">Transferase</keyword>
<reference evidence="5 7" key="1">
    <citation type="journal article" date="2015" name="Genome Announc.">
        <title>Complete Genome Sequence of Corynebacterium kutscheri DSM 20755, a Corynebacterial Type Strain with Remarkably Low G+C Content of Chromosomal DNA.</title>
        <authorList>
            <person name="Ruckert C."/>
            <person name="Albersmeier A."/>
            <person name="Winkler A."/>
            <person name="Tauch A."/>
        </authorList>
    </citation>
    <scope>NUCLEOTIDE SEQUENCE [LARGE SCALE GENOMIC DNA]</scope>
    <source>
        <strain evidence="5 7">DSM 20755</strain>
    </source>
</reference>
<dbReference type="HOGENOM" id="CLU_009600_0_4_11"/>